<dbReference type="InterPro" id="IPR037914">
    <property type="entry name" value="SpoVT-AbrB_sf"/>
</dbReference>
<dbReference type="EMBL" id="JACIUZ010000044">
    <property type="protein sequence ID" value="MBB1063656.1"/>
    <property type="molecule type" value="Genomic_DNA"/>
</dbReference>
<evidence type="ECO:0000313" key="3">
    <source>
        <dbReference type="EMBL" id="MBB1063656.1"/>
    </source>
</evidence>
<dbReference type="SMART" id="SM00966">
    <property type="entry name" value="SpoVT_AbrB"/>
    <property type="match status" value="1"/>
</dbReference>
<evidence type="ECO:0000313" key="4">
    <source>
        <dbReference type="Proteomes" id="UP000544052"/>
    </source>
</evidence>
<dbReference type="InterPro" id="IPR007159">
    <property type="entry name" value="SpoVT-AbrB_dom"/>
</dbReference>
<keyword evidence="4" id="KW-1185">Reference proteome</keyword>
<dbReference type="GO" id="GO:0003677">
    <property type="term" value="F:DNA binding"/>
    <property type="evidence" value="ECO:0007669"/>
    <property type="project" value="UniProtKB-KW"/>
</dbReference>
<proteinExistence type="predicted"/>
<dbReference type="RefSeq" id="WP_182583309.1">
    <property type="nucleotide sequence ID" value="NZ_JACIUZ010000044.1"/>
</dbReference>
<feature type="domain" description="SpoVT-AbrB" evidence="2">
    <location>
        <begin position="5"/>
        <end position="51"/>
    </location>
</feature>
<dbReference type="Gene3D" id="2.10.260.10">
    <property type="match status" value="1"/>
</dbReference>
<protein>
    <submittedName>
        <fullName evidence="3">AbrB/MazE/SpoVT family DNA-binding domain-containing protein</fullName>
    </submittedName>
</protein>
<dbReference type="Pfam" id="PF04014">
    <property type="entry name" value="MazE_antitoxin"/>
    <property type="match status" value="1"/>
</dbReference>
<evidence type="ECO:0000256" key="1">
    <source>
        <dbReference type="PROSITE-ProRule" id="PRU01076"/>
    </source>
</evidence>
<accession>A0ABR6E8X7</accession>
<organism evidence="3 4">
    <name type="scientific">Limosilactobacillus fastidiosus</name>
    <dbReference type="NCBI Taxonomy" id="2759855"/>
    <lineage>
        <taxon>Bacteria</taxon>
        <taxon>Bacillati</taxon>
        <taxon>Bacillota</taxon>
        <taxon>Bacilli</taxon>
        <taxon>Lactobacillales</taxon>
        <taxon>Lactobacillaceae</taxon>
        <taxon>Limosilactobacillus</taxon>
    </lineage>
</organism>
<keyword evidence="1 3" id="KW-0238">DNA-binding</keyword>
<sequence length="83" mass="9184">MIRTLKLGKWGNSNAVRLPKEILNQVGIASTDNEVSVETTADSIIIKPKKEKSTLEKMFENYDGKSYPFEIVDKGGAVGQELI</sequence>
<evidence type="ECO:0000259" key="2">
    <source>
        <dbReference type="PROSITE" id="PS51740"/>
    </source>
</evidence>
<dbReference type="Proteomes" id="UP000544052">
    <property type="component" value="Unassembled WGS sequence"/>
</dbReference>
<comment type="caution">
    <text evidence="3">The sequence shown here is derived from an EMBL/GenBank/DDBJ whole genome shotgun (WGS) entry which is preliminary data.</text>
</comment>
<dbReference type="PROSITE" id="PS51740">
    <property type="entry name" value="SPOVT_ABRB"/>
    <property type="match status" value="1"/>
</dbReference>
<name>A0ABR6E8X7_9LACO</name>
<reference evidence="3 4" key="1">
    <citation type="submission" date="2020-07" db="EMBL/GenBank/DDBJ databases">
        <title>Description of Limosilactobacillus balticus sp. nov., Limosilactobacillus agrestis sp. nov., Limosilactobacillus albertensis sp. nov., Limosilactobacillus rudii sp. nov., Limosilactobacillus fastidiosus sp. nov., five novel Limosilactobacillus species isolated from the vertebrate gastrointestinal tract, and proposal of 6 subspecies of Limosilactobacillus reuteri adapted to the gastrointestinal tract of specific vertebrate hosts.</title>
        <authorList>
            <person name="Li F."/>
            <person name="Cheng C."/>
            <person name="Zheng J."/>
            <person name="Quevedo R.M."/>
            <person name="Li J."/>
            <person name="Roos S."/>
            <person name="Gaenzle M.G."/>
            <person name="Walter J."/>
        </authorList>
    </citation>
    <scope>NUCLEOTIDE SEQUENCE [LARGE SCALE GENOMIC DNA]</scope>
    <source>
        <strain evidence="3 4">WF-MO7-1</strain>
    </source>
</reference>
<gene>
    <name evidence="3" type="ORF">H5R64_07795</name>
</gene>
<dbReference type="SUPFAM" id="SSF89447">
    <property type="entry name" value="AbrB/MazE/MraZ-like"/>
    <property type="match status" value="1"/>
</dbReference>